<feature type="compositionally biased region" description="Basic residues" evidence="1">
    <location>
        <begin position="61"/>
        <end position="82"/>
    </location>
</feature>
<feature type="non-terminal residue" evidence="2">
    <location>
        <position position="82"/>
    </location>
</feature>
<name>A0A699XUC5_TANCI</name>
<feature type="non-terminal residue" evidence="2">
    <location>
        <position position="1"/>
    </location>
</feature>
<proteinExistence type="predicted"/>
<evidence type="ECO:0000313" key="2">
    <source>
        <dbReference type="EMBL" id="GFD59584.1"/>
    </source>
</evidence>
<protein>
    <submittedName>
        <fullName evidence="2">Uncharacterized protein</fullName>
    </submittedName>
</protein>
<comment type="caution">
    <text evidence="2">The sequence shown here is derived from an EMBL/GenBank/DDBJ whole genome shotgun (WGS) entry which is preliminary data.</text>
</comment>
<accession>A0A699XUC5</accession>
<reference evidence="2" key="1">
    <citation type="journal article" date="2019" name="Sci. Rep.">
        <title>Draft genome of Tanacetum cinerariifolium, the natural source of mosquito coil.</title>
        <authorList>
            <person name="Yamashiro T."/>
            <person name="Shiraishi A."/>
            <person name="Satake H."/>
            <person name="Nakayama K."/>
        </authorList>
    </citation>
    <scope>NUCLEOTIDE SEQUENCE</scope>
</reference>
<sequence length="82" mass="9667">RAGDLRWRRDLRQGELQLRWRAASARRAEPEHPARGKNRFGWALRRGQIHADQPAAALLRRGQRRDSHRRTEHRARHPGQPA</sequence>
<organism evidence="2">
    <name type="scientific">Tanacetum cinerariifolium</name>
    <name type="common">Dalmatian daisy</name>
    <name type="synonym">Chrysanthemum cinerariifolium</name>
    <dbReference type="NCBI Taxonomy" id="118510"/>
    <lineage>
        <taxon>Eukaryota</taxon>
        <taxon>Viridiplantae</taxon>
        <taxon>Streptophyta</taxon>
        <taxon>Embryophyta</taxon>
        <taxon>Tracheophyta</taxon>
        <taxon>Spermatophyta</taxon>
        <taxon>Magnoliopsida</taxon>
        <taxon>eudicotyledons</taxon>
        <taxon>Gunneridae</taxon>
        <taxon>Pentapetalae</taxon>
        <taxon>asterids</taxon>
        <taxon>campanulids</taxon>
        <taxon>Asterales</taxon>
        <taxon>Asteraceae</taxon>
        <taxon>Asteroideae</taxon>
        <taxon>Anthemideae</taxon>
        <taxon>Anthemidinae</taxon>
        <taxon>Tanacetum</taxon>
    </lineage>
</organism>
<gene>
    <name evidence="2" type="ORF">Tci_931553</name>
</gene>
<evidence type="ECO:0000256" key="1">
    <source>
        <dbReference type="SAM" id="MobiDB-lite"/>
    </source>
</evidence>
<dbReference type="EMBL" id="BKCJ011866915">
    <property type="protein sequence ID" value="GFD59584.1"/>
    <property type="molecule type" value="Genomic_DNA"/>
</dbReference>
<dbReference type="AlphaFoldDB" id="A0A699XUC5"/>
<feature type="region of interest" description="Disordered" evidence="1">
    <location>
        <begin position="57"/>
        <end position="82"/>
    </location>
</feature>